<feature type="domain" description="MATH" evidence="14">
    <location>
        <begin position="67"/>
        <end position="197"/>
    </location>
</feature>
<evidence type="ECO:0000256" key="1">
    <source>
        <dbReference type="ARBA" id="ARBA00000707"/>
    </source>
</evidence>
<keyword evidence="6" id="KW-0645">Protease</keyword>
<dbReference type="GO" id="GO:0005829">
    <property type="term" value="C:cytosol"/>
    <property type="evidence" value="ECO:0007669"/>
    <property type="project" value="TreeGrafter"/>
</dbReference>
<evidence type="ECO:0000256" key="9">
    <source>
        <dbReference type="ARBA" id="ARBA00022807"/>
    </source>
</evidence>
<dbReference type="FunFam" id="3.90.70.10:FF:000005">
    <property type="entry name" value="Ubiquitin carboxyl-terminal hydrolase 7"/>
    <property type="match status" value="1"/>
</dbReference>
<feature type="non-terminal residue" evidence="16">
    <location>
        <position position="1105"/>
    </location>
</feature>
<accession>A0A087U529</accession>
<dbReference type="InterPro" id="IPR008974">
    <property type="entry name" value="TRAF-like"/>
</dbReference>
<dbReference type="Gene3D" id="2.60.210.10">
    <property type="entry name" value="Apoptosis, Tumor Necrosis Factor Receptor Associated Protein 2, Chain A"/>
    <property type="match status" value="1"/>
</dbReference>
<dbReference type="SUPFAM" id="SSF54001">
    <property type="entry name" value="Cysteine proteinases"/>
    <property type="match status" value="1"/>
</dbReference>
<proteinExistence type="inferred from homology"/>
<sequence length="1105" mass="127512">MNHLNQVVFDKHCRLSESEEMDTREDDNGQVQPGSGFEERCLNGDIQEGNLGNQEEAMEEEDEARSEATFRFVVPNFSKLRETALSPPTYVRNLPWKIMVMPRTSHGQDRNTPTRSLGFFLQCNGESESSTWSCNAIADLRIIAQKEGVENFSRKIQHLFYSKENDWGFSHFMSWNEVLDPEKGYIKDDSIILEVSVTADAPHGVSWDSKKHTGYVGLKNQGATCYMNSLLQTLFFTNKLRKAVYQIPTESDDSSRSVALALQRVFYELQFSDKPVGTKKLTKSFGWETLDSFMQHDVQELCRVLLDNMESKMKGTCVEGTIPRLFEGKMTSFLRCKHVNYTSSRKEPFYDIQLNVKGKKSIIESFKDYCATETLDGENKYDAGEYGLQEAEKGIFFSSLPPVLHLHLLRFQYDPLTDQNIKINDRFEFPEQLNLEEFLKDEEDSAPPVYTLHAVLVHSGDNHGGHYVVFINPKGDGKWCKFDDDVVSRCSKQEAVDHNFGGHEDDITVKHCTNAYMLVYIKDSAIADVLQPVTEQDIPDQLVERLLEERRQETLRRKERNEAHLYMNVQIVTSDNFCGHQGTDLYDPDKVSYRSFKVRKMTTLRDFIELISEQMKYPVNMIRPWPLIYRTNQTCRPVAVDLELDCTKHLIDIADNASPWTVFLETVEPDSGMHCLPEFDKETDVLLFFKLYDPKNKRISYCGHTYMSINAKAKALVPILNERAGFPEDTELMLYEEVKPNVVERIENIDLPLEKVLDELMDGDIIVFQRADINFTDCELPTVKEYFRDLFHRVEVTFCDKTLPLDPGFTMELSLKMTYDQMAHAVALRLNADPYRLQFFKAQNHRDGPGAPLRCTYEGTLKELLVAVKGRQPKKIYYQQMNIKVSELENKKQFKCTWVNSKLKEEKELVLYPSKNGCVADLLEEAKKQVELSDNGSGRLRLLEIISYKIFAVQREDMSLESLGNGSARSLRIEEIPKEELEIADDELLIPVAHFQKEVFSTFGVPFLLKIKHKEPFSKVKERIQKKLEVPDKEFERYKFAIVVMGRPQIIGEDSDYHINLPDFLPHPQSGGAVQPRPWLGLEHINKAPKRSRYNYLEKAIKIHN</sequence>
<dbReference type="InterPro" id="IPR028889">
    <property type="entry name" value="USP"/>
</dbReference>
<feature type="domain" description="USP" evidence="15">
    <location>
        <begin position="216"/>
        <end position="523"/>
    </location>
</feature>
<dbReference type="InterPro" id="IPR018200">
    <property type="entry name" value="USP_CS"/>
</dbReference>
<organism evidence="16 17">
    <name type="scientific">Stegodyphus mimosarum</name>
    <name type="common">African social velvet spider</name>
    <dbReference type="NCBI Taxonomy" id="407821"/>
    <lineage>
        <taxon>Eukaryota</taxon>
        <taxon>Metazoa</taxon>
        <taxon>Ecdysozoa</taxon>
        <taxon>Arthropoda</taxon>
        <taxon>Chelicerata</taxon>
        <taxon>Arachnida</taxon>
        <taxon>Araneae</taxon>
        <taxon>Araneomorphae</taxon>
        <taxon>Entelegynae</taxon>
        <taxon>Eresoidea</taxon>
        <taxon>Eresidae</taxon>
        <taxon>Stegodyphus</taxon>
    </lineage>
</organism>
<evidence type="ECO:0000256" key="5">
    <source>
        <dbReference type="ARBA" id="ARBA00021393"/>
    </source>
</evidence>
<evidence type="ECO:0000256" key="2">
    <source>
        <dbReference type="ARBA" id="ARBA00004123"/>
    </source>
</evidence>
<evidence type="ECO:0000256" key="7">
    <source>
        <dbReference type="ARBA" id="ARBA00022786"/>
    </source>
</evidence>
<dbReference type="GO" id="GO:0006508">
    <property type="term" value="P:proteolysis"/>
    <property type="evidence" value="ECO:0007669"/>
    <property type="project" value="UniProtKB-KW"/>
</dbReference>
<evidence type="ECO:0000313" key="16">
    <source>
        <dbReference type="EMBL" id="KFM72468.1"/>
    </source>
</evidence>
<dbReference type="Gene3D" id="3.90.70.10">
    <property type="entry name" value="Cysteine proteinases"/>
    <property type="match status" value="1"/>
</dbReference>
<dbReference type="InterPro" id="IPR002083">
    <property type="entry name" value="MATH/TRAF_dom"/>
</dbReference>
<evidence type="ECO:0000256" key="8">
    <source>
        <dbReference type="ARBA" id="ARBA00022801"/>
    </source>
</evidence>
<dbReference type="FunFam" id="3.10.20.90:FF:000064">
    <property type="entry name" value="Putative ubiquitin carboxyl-terminal hydrolase 7"/>
    <property type="match status" value="1"/>
</dbReference>
<evidence type="ECO:0000256" key="6">
    <source>
        <dbReference type="ARBA" id="ARBA00022670"/>
    </source>
</evidence>
<dbReference type="PROSITE" id="PS00972">
    <property type="entry name" value="USP_1"/>
    <property type="match status" value="1"/>
</dbReference>
<evidence type="ECO:0000259" key="14">
    <source>
        <dbReference type="PROSITE" id="PS50144"/>
    </source>
</evidence>
<dbReference type="GO" id="GO:0016579">
    <property type="term" value="P:protein deubiquitination"/>
    <property type="evidence" value="ECO:0007669"/>
    <property type="project" value="InterPro"/>
</dbReference>
<dbReference type="SUPFAM" id="SSF49599">
    <property type="entry name" value="TRAF domain-like"/>
    <property type="match status" value="1"/>
</dbReference>
<dbReference type="PROSITE" id="PS00973">
    <property type="entry name" value="USP_2"/>
    <property type="match status" value="1"/>
</dbReference>
<dbReference type="PROSITE" id="PS50144">
    <property type="entry name" value="MATH"/>
    <property type="match status" value="1"/>
</dbReference>
<reference evidence="16 17" key="1">
    <citation type="submission" date="2013-11" db="EMBL/GenBank/DDBJ databases">
        <title>Genome sequencing of Stegodyphus mimosarum.</title>
        <authorList>
            <person name="Bechsgaard J."/>
        </authorList>
    </citation>
    <scope>NUCLEOTIDE SEQUENCE [LARGE SCALE GENOMIC DNA]</scope>
</reference>
<dbReference type="GO" id="GO:0005634">
    <property type="term" value="C:nucleus"/>
    <property type="evidence" value="ECO:0007669"/>
    <property type="project" value="UniProtKB-SubCell"/>
</dbReference>
<keyword evidence="8 16" id="KW-0378">Hydrolase</keyword>
<dbReference type="Pfam" id="PF14533">
    <property type="entry name" value="USP7_C2"/>
    <property type="match status" value="1"/>
</dbReference>
<dbReference type="Pfam" id="PF12436">
    <property type="entry name" value="USP7_ICP0_bdg"/>
    <property type="match status" value="1"/>
</dbReference>
<dbReference type="OrthoDB" id="289038at2759"/>
<dbReference type="GO" id="GO:0004843">
    <property type="term" value="F:cysteine-type deubiquitinase activity"/>
    <property type="evidence" value="ECO:0007669"/>
    <property type="project" value="UniProtKB-EC"/>
</dbReference>
<dbReference type="Proteomes" id="UP000054359">
    <property type="component" value="Unassembled WGS sequence"/>
</dbReference>
<dbReference type="InterPro" id="IPR029346">
    <property type="entry name" value="USP_C"/>
</dbReference>
<keyword evidence="17" id="KW-1185">Reference proteome</keyword>
<protein>
    <recommendedName>
        <fullName evidence="5">Ubiquitin carboxyl-terminal hydrolase 7</fullName>
        <ecNumber evidence="4">3.4.19.12</ecNumber>
    </recommendedName>
    <alternativeName>
        <fullName evidence="12">Ubiquitin thioesterase 7</fullName>
    </alternativeName>
    <alternativeName>
        <fullName evidence="11">Ubiquitin-specific-processing protease 7</fullName>
    </alternativeName>
</protein>
<evidence type="ECO:0000256" key="13">
    <source>
        <dbReference type="SAM" id="MobiDB-lite"/>
    </source>
</evidence>
<gene>
    <name evidence="16" type="ORF">X975_25299</name>
</gene>
<evidence type="ECO:0000256" key="11">
    <source>
        <dbReference type="ARBA" id="ARBA00031500"/>
    </source>
</evidence>
<dbReference type="Gene3D" id="3.10.20.90">
    <property type="entry name" value="Phosphatidylinositol 3-kinase Catalytic Subunit, Chain A, domain 1"/>
    <property type="match status" value="2"/>
</dbReference>
<dbReference type="OMA" id="HTAHHRF"/>
<dbReference type="Pfam" id="PF00443">
    <property type="entry name" value="UCH"/>
    <property type="match status" value="1"/>
</dbReference>
<dbReference type="PROSITE" id="PS50235">
    <property type="entry name" value="USP_3"/>
    <property type="match status" value="1"/>
</dbReference>
<dbReference type="STRING" id="407821.A0A087U529"/>
<evidence type="ECO:0000256" key="4">
    <source>
        <dbReference type="ARBA" id="ARBA00012759"/>
    </source>
</evidence>
<keyword evidence="7" id="KW-0833">Ubl conjugation pathway</keyword>
<name>A0A087U529_STEMI</name>
<keyword evidence="10" id="KW-0539">Nucleus</keyword>
<dbReference type="GO" id="GO:0031647">
    <property type="term" value="P:regulation of protein stability"/>
    <property type="evidence" value="ECO:0007669"/>
    <property type="project" value="TreeGrafter"/>
</dbReference>
<keyword evidence="9" id="KW-0788">Thiol protease</keyword>
<dbReference type="InterPro" id="IPR001394">
    <property type="entry name" value="Peptidase_C19_UCH"/>
</dbReference>
<dbReference type="EC" id="3.4.19.12" evidence="4"/>
<evidence type="ECO:0000256" key="10">
    <source>
        <dbReference type="ARBA" id="ARBA00023242"/>
    </source>
</evidence>
<evidence type="ECO:0000256" key="3">
    <source>
        <dbReference type="ARBA" id="ARBA00009085"/>
    </source>
</evidence>
<comment type="subcellular location">
    <subcellularLocation>
        <location evidence="2">Nucleus</location>
    </subcellularLocation>
</comment>
<dbReference type="EMBL" id="KK118215">
    <property type="protein sequence ID" value="KFM72468.1"/>
    <property type="molecule type" value="Genomic_DNA"/>
</dbReference>
<evidence type="ECO:0000259" key="15">
    <source>
        <dbReference type="PROSITE" id="PS50235"/>
    </source>
</evidence>
<evidence type="ECO:0000313" key="17">
    <source>
        <dbReference type="Proteomes" id="UP000054359"/>
    </source>
</evidence>
<comment type="catalytic activity">
    <reaction evidence="1">
        <text>Thiol-dependent hydrolysis of ester, thioester, amide, peptide and isopeptide bonds formed by the C-terminal Gly of ubiquitin (a 76-residue protein attached to proteins as an intracellular targeting signal).</text>
        <dbReference type="EC" id="3.4.19.12"/>
    </reaction>
</comment>
<dbReference type="CDD" id="cd02659">
    <property type="entry name" value="peptidase_C19C"/>
    <property type="match status" value="1"/>
</dbReference>
<dbReference type="PANTHER" id="PTHR24006">
    <property type="entry name" value="UBIQUITIN CARBOXYL-TERMINAL HYDROLASE"/>
    <property type="match status" value="1"/>
</dbReference>
<dbReference type="InterPro" id="IPR050164">
    <property type="entry name" value="Peptidase_C19"/>
</dbReference>
<comment type="similarity">
    <text evidence="3">Belongs to the peptidase C19 family.</text>
</comment>
<dbReference type="InterPro" id="IPR024729">
    <property type="entry name" value="USP7_ICP0-binding_dom"/>
</dbReference>
<dbReference type="SMART" id="SM00061">
    <property type="entry name" value="MATH"/>
    <property type="match status" value="1"/>
</dbReference>
<dbReference type="Pfam" id="PF22486">
    <property type="entry name" value="MATH_2"/>
    <property type="match status" value="1"/>
</dbReference>
<dbReference type="FunFam" id="2.60.210.10:FF:000006">
    <property type="entry name" value="Ubiquitin carboxyl-terminal hydrolase 7"/>
    <property type="match status" value="1"/>
</dbReference>
<dbReference type="PANTHER" id="PTHR24006:SF644">
    <property type="entry name" value="UBIQUITIN CARBOXYL-TERMINAL HYDROLASE 7"/>
    <property type="match status" value="1"/>
</dbReference>
<dbReference type="AlphaFoldDB" id="A0A087U529"/>
<feature type="region of interest" description="Disordered" evidence="13">
    <location>
        <begin position="17"/>
        <end position="48"/>
    </location>
</feature>
<dbReference type="InterPro" id="IPR038765">
    <property type="entry name" value="Papain-like_cys_pep_sf"/>
</dbReference>
<evidence type="ECO:0000256" key="12">
    <source>
        <dbReference type="ARBA" id="ARBA00031508"/>
    </source>
</evidence>
<dbReference type="CDD" id="cd03772">
    <property type="entry name" value="MATH_HAUSP"/>
    <property type="match status" value="1"/>
</dbReference>